<dbReference type="PANTHER" id="PTHR46989">
    <property type="entry name" value="USP DOMAIN-CONTAINING PROTEIN"/>
    <property type="match status" value="1"/>
</dbReference>
<organism evidence="3 4">
    <name type="scientific">Biomphalaria glabrata</name>
    <name type="common">Bloodfluke planorb</name>
    <name type="synonym">Freshwater snail</name>
    <dbReference type="NCBI Taxonomy" id="6526"/>
    <lineage>
        <taxon>Eukaryota</taxon>
        <taxon>Metazoa</taxon>
        <taxon>Spiralia</taxon>
        <taxon>Lophotrochozoa</taxon>
        <taxon>Mollusca</taxon>
        <taxon>Gastropoda</taxon>
        <taxon>Heterobranchia</taxon>
        <taxon>Euthyneura</taxon>
        <taxon>Panpulmonata</taxon>
        <taxon>Hygrophila</taxon>
        <taxon>Lymnaeoidea</taxon>
        <taxon>Planorbidae</taxon>
        <taxon>Biomphalaria</taxon>
    </lineage>
</organism>
<feature type="compositionally biased region" description="Polar residues" evidence="1">
    <location>
        <begin position="21"/>
        <end position="41"/>
    </location>
</feature>
<feature type="compositionally biased region" description="Basic and acidic residues" evidence="1">
    <location>
        <begin position="234"/>
        <end position="243"/>
    </location>
</feature>
<dbReference type="PRINTS" id="PR01438">
    <property type="entry name" value="UNVRSLSTRESS"/>
</dbReference>
<proteinExistence type="predicted"/>
<feature type="compositionally biased region" description="Polar residues" evidence="1">
    <location>
        <begin position="181"/>
        <end position="210"/>
    </location>
</feature>
<feature type="compositionally biased region" description="Polar residues" evidence="1">
    <location>
        <begin position="117"/>
        <end position="138"/>
    </location>
</feature>
<evidence type="ECO:0000313" key="4">
    <source>
        <dbReference type="Proteomes" id="UP000076420"/>
    </source>
</evidence>
<dbReference type="OrthoDB" id="843225at2759"/>
<dbReference type="Gene3D" id="3.40.50.620">
    <property type="entry name" value="HUPs"/>
    <property type="match status" value="1"/>
</dbReference>
<protein>
    <recommendedName>
        <fullName evidence="2">UspA domain-containing protein</fullName>
    </recommendedName>
</protein>
<feature type="region of interest" description="Disordered" evidence="1">
    <location>
        <begin position="271"/>
        <end position="295"/>
    </location>
</feature>
<feature type="region of interest" description="Disordered" evidence="1">
    <location>
        <begin position="98"/>
        <end position="244"/>
    </location>
</feature>
<dbReference type="InterPro" id="IPR006015">
    <property type="entry name" value="Universal_stress_UspA"/>
</dbReference>
<dbReference type="InterPro" id="IPR006016">
    <property type="entry name" value="UspA"/>
</dbReference>
<evidence type="ECO:0000256" key="1">
    <source>
        <dbReference type="SAM" id="MobiDB-lite"/>
    </source>
</evidence>
<evidence type="ECO:0000259" key="2">
    <source>
        <dbReference type="Pfam" id="PF00582"/>
    </source>
</evidence>
<feature type="domain" description="UspA" evidence="2">
    <location>
        <begin position="297"/>
        <end position="446"/>
    </location>
</feature>
<dbReference type="VEuPathDB" id="VectorBase:BGLB016421"/>
<dbReference type="CDD" id="cd23659">
    <property type="entry name" value="USP_At3g01520-like"/>
    <property type="match status" value="1"/>
</dbReference>
<dbReference type="KEGG" id="bgt:106063077"/>
<feature type="compositionally biased region" description="Basic and acidic residues" evidence="1">
    <location>
        <begin position="1"/>
        <end position="20"/>
    </location>
</feature>
<dbReference type="STRING" id="6526.A0A2C9K870"/>
<reference evidence="3" key="1">
    <citation type="submission" date="2020-05" db="UniProtKB">
        <authorList>
            <consortium name="EnsemblMetazoa"/>
        </authorList>
    </citation>
    <scope>IDENTIFICATION</scope>
    <source>
        <strain evidence="3">BB02</strain>
    </source>
</reference>
<accession>A0A2C9K870</accession>
<name>A0A2C9K870_BIOGL</name>
<dbReference type="PANTHER" id="PTHR46989:SF3">
    <property type="entry name" value="USPA DOMAIN-CONTAINING PROTEIN"/>
    <property type="match status" value="1"/>
</dbReference>
<dbReference type="SUPFAM" id="SSF52402">
    <property type="entry name" value="Adenine nucleotide alpha hydrolases-like"/>
    <property type="match status" value="1"/>
</dbReference>
<evidence type="ECO:0000313" key="3">
    <source>
        <dbReference type="EnsemblMetazoa" id="BGLB016421-PA"/>
    </source>
</evidence>
<dbReference type="RefSeq" id="XP_013076850.2">
    <property type="nucleotide sequence ID" value="XM_013221396.2"/>
</dbReference>
<gene>
    <name evidence="3" type="primary">106063077</name>
</gene>
<feature type="compositionally biased region" description="Basic and acidic residues" evidence="1">
    <location>
        <begin position="105"/>
        <end position="116"/>
    </location>
</feature>
<dbReference type="InterPro" id="IPR014729">
    <property type="entry name" value="Rossmann-like_a/b/a_fold"/>
</dbReference>
<dbReference type="Pfam" id="PF00582">
    <property type="entry name" value="Usp"/>
    <property type="match status" value="1"/>
</dbReference>
<dbReference type="VEuPathDB" id="VectorBase:BGLAX_037657"/>
<dbReference type="Proteomes" id="UP000076420">
    <property type="component" value="Unassembled WGS sequence"/>
</dbReference>
<sequence length="450" mass="49469">MKAYKERSGLNDCTSKHQQETSDQNSELSIPRNNGVLQPQNHQKRSNCEFRPDQCLSQTKDADFKHQPEATTINYTKSLADNHVSTKSLAAASKELPVAGVEQQQHIETRSQRHSDATYTDQNDGRLKQSSQCISKHQSGGDISRHQSGGDISRHQSGGDISRHQSGGDISRHQSGGDISKYQSGGNISNHQLGGNISNQQLGGNISNQYSRDDISRHQSGGNISHHHSGGDTSNHHSCGDISRHRHSLDCTKQNPNSDRCEQYVCSGLSKHRSSCDSSKYSDSSEGRDQSPNANKKSVIIAMDGSGHSFYAFDWYMSQMHTPDTEVIVAHSSHHHSKPFSHVQNLMPSVITSDHSSMSRIIQQEEEEVNKIVAQIKGKLTQAGVRGKLLRLTGEPGAAIIQAAQEHKVHCIVTGSRGLGTVRRTLIGSVSDYILHHSHVPVLVCRHKES</sequence>
<feature type="region of interest" description="Disordered" evidence="1">
    <location>
        <begin position="1"/>
        <end position="52"/>
    </location>
</feature>
<dbReference type="EnsemblMetazoa" id="BGLB016421-RA">
    <property type="protein sequence ID" value="BGLB016421-PA"/>
    <property type="gene ID" value="BGLB016421"/>
</dbReference>
<dbReference type="AlphaFoldDB" id="A0A2C9K870"/>